<dbReference type="PANTHER" id="PTHR43007">
    <property type="entry name" value="2-PHOSPHO-L-LACTATE TRANSFERASE"/>
    <property type="match status" value="1"/>
</dbReference>
<comment type="caution">
    <text evidence="3">The sequence shown here is derived from an EMBL/GenBank/DDBJ whole genome shotgun (WGS) entry which is preliminary data.</text>
</comment>
<name>A0A133UAE3_9EURY</name>
<evidence type="ECO:0000313" key="3">
    <source>
        <dbReference type="EMBL" id="KXA91160.1"/>
    </source>
</evidence>
<evidence type="ECO:0000313" key="4">
    <source>
        <dbReference type="Proteomes" id="UP000070195"/>
    </source>
</evidence>
<evidence type="ECO:0000256" key="2">
    <source>
        <dbReference type="ARBA" id="ARBA00022842"/>
    </source>
</evidence>
<dbReference type="PANTHER" id="PTHR43007:SF1">
    <property type="entry name" value="2-PHOSPHO-L-LACTATE TRANSFERASE"/>
    <property type="match status" value="1"/>
</dbReference>
<organism evidence="3 4">
    <name type="scientific">candidate division MSBL1 archaeon SCGC-AAA259D18</name>
    <dbReference type="NCBI Taxonomy" id="1698262"/>
    <lineage>
        <taxon>Archaea</taxon>
        <taxon>Methanobacteriati</taxon>
        <taxon>Methanobacteriota</taxon>
        <taxon>candidate division MSBL1</taxon>
    </lineage>
</organism>
<feature type="non-terminal residue" evidence="3">
    <location>
        <position position="1"/>
    </location>
</feature>
<dbReference type="InterPro" id="IPR038136">
    <property type="entry name" value="CofD-like_dom_sf"/>
</dbReference>
<gene>
    <name evidence="3" type="ORF">AKJ63_01830</name>
</gene>
<dbReference type="GO" id="GO:0000287">
    <property type="term" value="F:magnesium ion binding"/>
    <property type="evidence" value="ECO:0007669"/>
    <property type="project" value="InterPro"/>
</dbReference>
<proteinExistence type="predicted"/>
<dbReference type="InterPro" id="IPR002882">
    <property type="entry name" value="CofD"/>
</dbReference>
<dbReference type="InterPro" id="IPR010115">
    <property type="entry name" value="FbiA/CofD"/>
</dbReference>
<accession>A0A133UAE3</accession>
<keyword evidence="2" id="KW-0460">Magnesium</keyword>
<keyword evidence="4" id="KW-1185">Reference proteome</keyword>
<sequence length="255" mass="28472">GGIIDDENWYGIEGDSFTTYEMLRTLGHYELLKIGDRDRGVMLYRTMRMREGASLSQVTKEICRDLGIRAEVMPMSDDRVTTRIVTDRGKMSFHQFWVVRKAKDKVQDVEFLNSEQASPAPDVVDALDESEFIIVGPSNPITSLGPILAVGGIRSALERNRSKVLAVSPVIGDAPVSGPTGVLMRGLGYGVSPVSVAEIYREFVSMFVLHEEDKTISSEIENLKMEVFLEDILMPDFSSRIELAQKILQMLGHEK</sequence>
<evidence type="ECO:0008006" key="5">
    <source>
        <dbReference type="Google" id="ProtNLM"/>
    </source>
</evidence>
<dbReference type="Gene3D" id="3.40.50.10680">
    <property type="entry name" value="CofD-like domains"/>
    <property type="match status" value="1"/>
</dbReference>
<dbReference type="EMBL" id="LHXM01000033">
    <property type="protein sequence ID" value="KXA91160.1"/>
    <property type="molecule type" value="Genomic_DNA"/>
</dbReference>
<evidence type="ECO:0000256" key="1">
    <source>
        <dbReference type="ARBA" id="ARBA00022679"/>
    </source>
</evidence>
<dbReference type="SUPFAM" id="SSF142338">
    <property type="entry name" value="CofD-like"/>
    <property type="match status" value="1"/>
</dbReference>
<keyword evidence="1" id="KW-0808">Transferase</keyword>
<dbReference type="AlphaFoldDB" id="A0A133UAE3"/>
<reference evidence="3 4" key="1">
    <citation type="journal article" date="2016" name="Sci. Rep.">
        <title>Metabolic traits of an uncultured archaeal lineage -MSBL1- from brine pools of the Red Sea.</title>
        <authorList>
            <person name="Mwirichia R."/>
            <person name="Alam I."/>
            <person name="Rashid M."/>
            <person name="Vinu M."/>
            <person name="Ba-Alawi W."/>
            <person name="Anthony Kamau A."/>
            <person name="Kamanda Ngugi D."/>
            <person name="Goker M."/>
            <person name="Klenk H.P."/>
            <person name="Bajic V."/>
            <person name="Stingl U."/>
        </authorList>
    </citation>
    <scope>NUCLEOTIDE SEQUENCE [LARGE SCALE GENOMIC DNA]</scope>
    <source>
        <strain evidence="3">SCGC-AAA259D18</strain>
    </source>
</reference>
<dbReference type="Gene3D" id="1.10.8.240">
    <property type="entry name" value="CofD-like domain"/>
    <property type="match status" value="1"/>
</dbReference>
<dbReference type="GO" id="GO:0043743">
    <property type="term" value="F:LPPG:FO 2-phospho-L-lactate transferase activity"/>
    <property type="evidence" value="ECO:0007669"/>
    <property type="project" value="InterPro"/>
</dbReference>
<dbReference type="Proteomes" id="UP000070195">
    <property type="component" value="Unassembled WGS sequence"/>
</dbReference>
<protein>
    <recommendedName>
        <fullName evidence="5">2-phospho-L-lactate transferase</fullName>
    </recommendedName>
</protein>
<dbReference type="Pfam" id="PF01933">
    <property type="entry name" value="CofD"/>
    <property type="match status" value="1"/>
</dbReference>